<evidence type="ECO:0000256" key="4">
    <source>
        <dbReference type="ARBA" id="ARBA00022804"/>
    </source>
</evidence>
<dbReference type="GO" id="GO:0055036">
    <property type="term" value="C:virion membrane"/>
    <property type="evidence" value="ECO:0007669"/>
    <property type="project" value="UniProtKB-SubCell"/>
</dbReference>
<dbReference type="InterPro" id="IPR044874">
    <property type="entry name" value="Spike_S2_CoV_HR2"/>
</dbReference>
<evidence type="ECO:0000256" key="1">
    <source>
        <dbReference type="ARBA" id="ARBA00022581"/>
    </source>
</evidence>
<dbReference type="GO" id="GO:0075509">
    <property type="term" value="P:endocytosis involved in viral entry into host cell"/>
    <property type="evidence" value="ECO:0007669"/>
    <property type="project" value="InterPro"/>
</dbReference>
<evidence type="ECO:0000256" key="12">
    <source>
        <dbReference type="ARBA" id="ARBA00023180"/>
    </source>
</evidence>
<dbReference type="GO" id="GO:0016020">
    <property type="term" value="C:membrane"/>
    <property type="evidence" value="ECO:0007669"/>
    <property type="project" value="InterPro"/>
</dbReference>
<feature type="domain" description="Coronavirus spike (S) glycoprotein S2 subunit heptad repeat 1 (HR1) region profile" evidence="15">
    <location>
        <begin position="951"/>
        <end position="1070"/>
    </location>
</feature>
<evidence type="ECO:0000256" key="3">
    <source>
        <dbReference type="ARBA" id="ARBA00022729"/>
    </source>
</evidence>
<protein>
    <submittedName>
        <fullName evidence="17">Spike glycoprotein</fullName>
    </submittedName>
</protein>
<gene>
    <name evidence="17" type="primary">S</name>
</gene>
<evidence type="ECO:0000259" key="15">
    <source>
        <dbReference type="PROSITE" id="PS51923"/>
    </source>
</evidence>
<evidence type="ECO:0000256" key="11">
    <source>
        <dbReference type="ARBA" id="ARBA00023136"/>
    </source>
</evidence>
<organism evidence="17">
    <name type="scientific">Alphacoronavirus sp</name>
    <dbReference type="NCBI Taxonomy" id="1906673"/>
    <lineage>
        <taxon>Viruses</taxon>
        <taxon>Riboviria</taxon>
        <taxon>Orthornavirae</taxon>
        <taxon>Pisuviricota</taxon>
        <taxon>Pisoniviricetes</taxon>
        <taxon>Nidovirales</taxon>
        <taxon>Cornidovirineae</taxon>
        <taxon>Coronaviridae</taxon>
        <taxon>Orthocoronavirinae</taxon>
        <taxon>Alphacoronavirus</taxon>
    </lineage>
</organism>
<dbReference type="EMBL" id="MZ081385">
    <property type="protein sequence ID" value="QWN56291.1"/>
    <property type="molecule type" value="Genomic_RNA"/>
</dbReference>
<keyword evidence="1" id="KW-0945">Host-virus interaction</keyword>
<dbReference type="GO" id="GO:0046813">
    <property type="term" value="P:receptor-mediated virion attachment to host cell"/>
    <property type="evidence" value="ECO:0007669"/>
    <property type="project" value="InterPro"/>
</dbReference>
<evidence type="ECO:0000256" key="5">
    <source>
        <dbReference type="ARBA" id="ARBA00022844"/>
    </source>
</evidence>
<dbReference type="PROSITE" id="PS51924">
    <property type="entry name" value="COV_S2_HR2"/>
    <property type="match status" value="1"/>
</dbReference>
<keyword evidence="11 14" id="KW-0472">Membrane</keyword>
<dbReference type="Gene3D" id="2.60.40.3130">
    <property type="match status" value="1"/>
</dbReference>
<evidence type="ECO:0000313" key="17">
    <source>
        <dbReference type="EMBL" id="QWN56291.1"/>
    </source>
</evidence>
<proteinExistence type="predicted"/>
<dbReference type="CDD" id="cd22369">
    <property type="entry name" value="alphaCoV_Spike_SD1-2_S1-S2_S2"/>
    <property type="match status" value="1"/>
</dbReference>
<dbReference type="InterPro" id="IPR043614">
    <property type="entry name" value="Spike_S2_CoV_C"/>
</dbReference>
<dbReference type="Pfam" id="PF01601">
    <property type="entry name" value="CoV_S2"/>
    <property type="match status" value="1"/>
</dbReference>
<evidence type="ECO:0000256" key="6">
    <source>
        <dbReference type="ARBA" id="ARBA00022870"/>
    </source>
</evidence>
<dbReference type="PROSITE" id="PS51923">
    <property type="entry name" value="COV_S2_HR1"/>
    <property type="match status" value="1"/>
</dbReference>
<reference evidence="17" key="1">
    <citation type="journal article" date="2021" name="Cell">
        <title>Identification of novel bat coronaviruses sheds light on the evolutionary origins of SARS-CoV-2 and related viruses.</title>
        <authorList>
            <person name="Zhou H."/>
            <person name="Ji J."/>
            <person name="Chen X."/>
            <person name="Bi Y."/>
            <person name="Li J."/>
            <person name="Wang Q."/>
            <person name="Hu T."/>
            <person name="Song H."/>
            <person name="Zhao R."/>
            <person name="Chen Y."/>
            <person name="Cui M."/>
            <person name="Zhang Y."/>
            <person name="Hughes A.C."/>
            <person name="Holmes E.C."/>
            <person name="Shi W."/>
        </authorList>
    </citation>
    <scope>NUCLEOTIDE SEQUENCE</scope>
    <source>
        <strain evidence="17">Bat/Yunnan/MmYN16/2020</strain>
        <strain evidence="18">Bat/Yunnan/RsYN12/2019</strain>
    </source>
</reference>
<sequence length="1355" mass="150060">MLSFAIYFAELLVLLSHLPCPGVATTCHLFQQQPLRQMNLGLPPNSSAVVSGYLPKRTDWLCQALPNGGHYTYIRGVFWSAFNGTSDVALSLTNGGHPSSAYHLYNLYAVLRNNTFFTLRICKWPTGGDYPSYNPGSSTSGIACIIDRTFSFSFEYGGILGVSWDARYVMLFTPRGVTRLYVPNSWNRVNLRCSDVNSCGIYLAKDVITAYVETDAKGLVSNYTVCTSCNGFPQHIFAVVQGGYIPREFGLENWYILSNASTVLDGRIVVNQPLRVYCLWPVPVLTATDQPIYFNMSRNQDMRCNGYRYNRDVSHLRFALNFTHQQVLNGVHNIDFLGETFNFTFTCTNDTEITKGERMVPFGFIDTVYRCFVFFDVGNETVNKFVGILPPVVREIVVSKYGTVYVNGVNMVTLPPIDSVVFNVTSTVGSDFWTVAFTEMAEVMVDINSTHIADILYCDTPVNKLKCQQLTYSLEDGFYTTTNVYTRDVPRTYVALPYHATHSVINITASVRAGSWREDQLLVNGMNGTVCVNTTQFTVKPELSQWTGLRVDVVNLDCPFTLDSLNNYLSFGSICFSTFTVGGGCRMRLDKVYLSTPQPWRILNIVYTKGDRTTGVRKASGGIFDPSELHIGVCTDYTIYGIAGRGVINPLNTTIIAGLYYTSPSGQLLGFKNATTGDIFSVRPCELSSQAAVYQNEIVGVMTASANESFGFENVTETSKFYYHSNGSTQCKNPVLTYGSVGVCPDGSLVVVETRSGSATPVSPIVTGNITVPTNFSVSVQVEYLQMYMQPVSVDCNMYVCGGNPHCLRLLSQYASACRTIEESLQLSARLESVEVANTISVSAEALSLANITNFDSYNLSVLLPRANGKSVIEDLLFEKVVTSGLGTVDQDYKQCIKDRGVGDVADVACAQYYNGIMVLPGVVDDVKMALYTAALTGGMVLAGFTAGASIPFSLAVQSRLNYVALQTDVLNRNQEILAQSFNSALSNITEAFSEVNHALQETSDAINTVAQALGKVQTVVNEQGQALSQLTRQLSSNFQAISNSIEDIYNRLDGLAADAQVDRLITGRIGALNAFVSQTLTKYTEVRSSRQLAIQKINECVKSQSARFGFCGNGTHLFSVANAAPNGIMLFHTVLLPSEYTTVQAWAGICIDNNVGLILRDFKTTLFHTDNYYITSRDMFEPRTPVQADFVRISNCSVTYLNISSTELGTIIPDYIDVNKTLEDFEQQRPNFTLPELEIERFNNTYLNLSGEIAILQQKSESLYNSTVKLQELIERINSSYVDLELLNRIESYVKWPWYVWLAIILVMILFSFLMLYCCCMTGCCGCCSCMANSCFDCRGKRLQQYEVEKVHIQ</sequence>
<dbReference type="InterPro" id="IPR043473">
    <property type="entry name" value="S2_sf_CoV"/>
</dbReference>
<feature type="domain" description="Coronavirus spike (S) glycoprotein S2 subunit heptad repeat 2 (HR2) region profile" evidence="16">
    <location>
        <begin position="1214"/>
        <end position="1310"/>
    </location>
</feature>
<evidence type="ECO:0000313" key="18">
    <source>
        <dbReference type="EMBL" id="QWN56302.1"/>
    </source>
</evidence>
<dbReference type="InterPro" id="IPR002552">
    <property type="entry name" value="Spike_S2_CoV"/>
</dbReference>
<evidence type="ECO:0000256" key="13">
    <source>
        <dbReference type="ARBA" id="ARBA00023296"/>
    </source>
</evidence>
<dbReference type="GO" id="GO:0039654">
    <property type="term" value="P:fusion of virus membrane with host endosome membrane"/>
    <property type="evidence" value="ECO:0007669"/>
    <property type="project" value="InterPro"/>
</dbReference>
<name>A0A8F0ZU82_9ALPC</name>
<dbReference type="InterPro" id="IPR002551">
    <property type="entry name" value="Spike_S1_CoV"/>
</dbReference>
<dbReference type="Pfam" id="PF19209">
    <property type="entry name" value="CoV_S1_C"/>
    <property type="match status" value="1"/>
</dbReference>
<evidence type="ECO:0000256" key="14">
    <source>
        <dbReference type="SAM" id="Phobius"/>
    </source>
</evidence>
<keyword evidence="7" id="KW-0261">Viral envelope protein</keyword>
<dbReference type="Gene3D" id="1.20.5.300">
    <property type="match status" value="2"/>
</dbReference>
<dbReference type="InterPro" id="IPR044873">
    <property type="entry name" value="Spike_S2_CoV_HR1"/>
</dbReference>
<dbReference type="GO" id="GO:0019031">
    <property type="term" value="C:viral envelope"/>
    <property type="evidence" value="ECO:0007669"/>
    <property type="project" value="UniProtKB-KW"/>
</dbReference>
<evidence type="ECO:0000259" key="16">
    <source>
        <dbReference type="PROSITE" id="PS51924"/>
    </source>
</evidence>
<keyword evidence="6" id="KW-1043">Host membrane</keyword>
<evidence type="ECO:0000256" key="10">
    <source>
        <dbReference type="ARBA" id="ARBA00023054"/>
    </source>
</evidence>
<keyword evidence="10" id="KW-0175">Coiled coil</keyword>
<dbReference type="GO" id="GO:0019064">
    <property type="term" value="P:fusion of virus membrane with host plasma membrane"/>
    <property type="evidence" value="ECO:0007669"/>
    <property type="project" value="InterPro"/>
</dbReference>
<dbReference type="SUPFAM" id="SSF111474">
    <property type="entry name" value="Coronavirus S2 glycoprotein"/>
    <property type="match status" value="2"/>
</dbReference>
<keyword evidence="5" id="KW-0946">Virion</keyword>
<evidence type="ECO:0000256" key="7">
    <source>
        <dbReference type="ARBA" id="ARBA00022879"/>
    </source>
</evidence>
<keyword evidence="13" id="KW-1160">Virus entry into host cell</keyword>
<keyword evidence="12" id="KW-0325">Glycoprotein</keyword>
<dbReference type="EMBL" id="MZ081386">
    <property type="protein sequence ID" value="QWN56302.1"/>
    <property type="molecule type" value="Genomic_RNA"/>
</dbReference>
<dbReference type="Pfam" id="PF19214">
    <property type="entry name" value="CoV_S2_C"/>
    <property type="match status" value="1"/>
</dbReference>
<dbReference type="InterPro" id="IPR043607">
    <property type="entry name" value="CoV_S1_C"/>
</dbReference>
<feature type="transmembrane region" description="Helical" evidence="14">
    <location>
        <begin position="1299"/>
        <end position="1318"/>
    </location>
</feature>
<evidence type="ECO:0000256" key="9">
    <source>
        <dbReference type="ARBA" id="ARBA00023026"/>
    </source>
</evidence>
<keyword evidence="2 14" id="KW-0812">Transmembrane</keyword>
<keyword evidence="4" id="KW-1161">Viral attachment to host cell</keyword>
<dbReference type="Pfam" id="PF01600">
    <property type="entry name" value="CoV_S1"/>
    <property type="match status" value="1"/>
</dbReference>
<keyword evidence="3" id="KW-0732">Signal</keyword>
<evidence type="ECO:0000256" key="2">
    <source>
        <dbReference type="ARBA" id="ARBA00022692"/>
    </source>
</evidence>
<keyword evidence="9" id="KW-0843">Virulence</keyword>
<accession>A0A8F0ZU82</accession>
<keyword evidence="8 14" id="KW-1133">Transmembrane helix</keyword>
<dbReference type="GO" id="GO:0044173">
    <property type="term" value="C:host cell endoplasmic reticulum-Golgi intermediate compartment membrane"/>
    <property type="evidence" value="ECO:0007669"/>
    <property type="project" value="UniProtKB-SubCell"/>
</dbReference>
<evidence type="ECO:0000256" key="8">
    <source>
        <dbReference type="ARBA" id="ARBA00022989"/>
    </source>
</evidence>